<dbReference type="Proteomes" id="UP000548304">
    <property type="component" value="Unassembled WGS sequence"/>
</dbReference>
<dbReference type="GO" id="GO:0046872">
    <property type="term" value="F:metal ion binding"/>
    <property type="evidence" value="ECO:0007669"/>
    <property type="project" value="UniProtKB-KW"/>
</dbReference>
<reference evidence="12 13" key="1">
    <citation type="submission" date="2020-07" db="EMBL/GenBank/DDBJ databases">
        <title>Genomic Encyclopedia of Type Strains, Phase III (KMG-III): the genomes of soil and plant-associated and newly described type strains.</title>
        <authorList>
            <person name="Whitman W."/>
        </authorList>
    </citation>
    <scope>NUCLEOTIDE SEQUENCE [LARGE SCALE GENOMIC DNA]</scope>
    <source>
        <strain evidence="12 13">CECT 8576</strain>
    </source>
</reference>
<evidence type="ECO:0000313" key="13">
    <source>
        <dbReference type="Proteomes" id="UP000548304"/>
    </source>
</evidence>
<dbReference type="GO" id="GO:0019677">
    <property type="term" value="P:NAD+ catabolic process"/>
    <property type="evidence" value="ECO:0007669"/>
    <property type="project" value="TreeGrafter"/>
</dbReference>
<sequence>MTARSESEEIDFGRAASGGGFQLDSSPLLARSPVELSDAQRDDPETAAELWRDGRVLLVDEYGRTPVDAEGSLAWTGPGGSGSGTNVVLLGMYRGRARWGVRASARDSELLWSDLRVLGDWLGDAEAGLFATAVGLLAWHDRARYCALCGAGTERIRSGWARRCGGCWHEEYPRTDPSMICLVHDGADRVLLGRKAGWPDERFSVLAGFVEMGESLEGCVRREVREEVGVEVSDIRYLGSQPWPFPRSLMVGFAAVADPDAPLHPADGEIAEAHWVSRERVRRALEADAPVHGMRLPPGISIAHRMLRGWAFG</sequence>
<name>A0A852Z1Z9_9ACTN</name>
<evidence type="ECO:0000256" key="1">
    <source>
        <dbReference type="ARBA" id="ARBA00001946"/>
    </source>
</evidence>
<keyword evidence="13" id="KW-1185">Reference proteome</keyword>
<comment type="cofactor">
    <cofactor evidence="1">
        <name>Mg(2+)</name>
        <dbReference type="ChEBI" id="CHEBI:18420"/>
    </cofactor>
</comment>
<evidence type="ECO:0000259" key="11">
    <source>
        <dbReference type="PROSITE" id="PS51462"/>
    </source>
</evidence>
<feature type="region of interest" description="Disordered" evidence="10">
    <location>
        <begin position="1"/>
        <end position="26"/>
    </location>
</feature>
<comment type="similarity">
    <text evidence="3">Belongs to the Nudix hydrolase family. NudC subfamily.</text>
</comment>
<dbReference type="Gene3D" id="3.90.79.10">
    <property type="entry name" value="Nucleoside Triphosphate Pyrophosphohydrolase"/>
    <property type="match status" value="1"/>
</dbReference>
<dbReference type="InterPro" id="IPR020084">
    <property type="entry name" value="NUDIX_hydrolase_CS"/>
</dbReference>
<dbReference type="InterPro" id="IPR049734">
    <property type="entry name" value="NudC-like_C"/>
</dbReference>
<organism evidence="12 13">
    <name type="scientific">Actinopolyspora biskrensis</name>
    <dbReference type="NCBI Taxonomy" id="1470178"/>
    <lineage>
        <taxon>Bacteria</taxon>
        <taxon>Bacillati</taxon>
        <taxon>Actinomycetota</taxon>
        <taxon>Actinomycetes</taxon>
        <taxon>Actinopolysporales</taxon>
        <taxon>Actinopolysporaceae</taxon>
        <taxon>Actinopolyspora</taxon>
    </lineage>
</organism>
<dbReference type="GO" id="GO:0006742">
    <property type="term" value="P:NADP+ catabolic process"/>
    <property type="evidence" value="ECO:0007669"/>
    <property type="project" value="TreeGrafter"/>
</dbReference>
<dbReference type="GO" id="GO:0035529">
    <property type="term" value="F:NADH pyrophosphatase activity"/>
    <property type="evidence" value="ECO:0007669"/>
    <property type="project" value="TreeGrafter"/>
</dbReference>
<dbReference type="Pfam" id="PF09296">
    <property type="entry name" value="NUDIX-like"/>
    <property type="match status" value="1"/>
</dbReference>
<dbReference type="Pfam" id="PF09297">
    <property type="entry name" value="Zn_ribbon_NUD"/>
    <property type="match status" value="1"/>
</dbReference>
<dbReference type="InterPro" id="IPR015376">
    <property type="entry name" value="Znr_NADH_PPase"/>
</dbReference>
<dbReference type="Pfam" id="PF00293">
    <property type="entry name" value="NUDIX"/>
    <property type="match status" value="1"/>
</dbReference>
<evidence type="ECO:0000256" key="4">
    <source>
        <dbReference type="ARBA" id="ARBA00012381"/>
    </source>
</evidence>
<evidence type="ECO:0000256" key="5">
    <source>
        <dbReference type="ARBA" id="ARBA00022723"/>
    </source>
</evidence>
<evidence type="ECO:0000256" key="8">
    <source>
        <dbReference type="ARBA" id="ARBA00023027"/>
    </source>
</evidence>
<dbReference type="NCBIfam" id="NF001299">
    <property type="entry name" value="PRK00241.1"/>
    <property type="match status" value="1"/>
</dbReference>
<comment type="cofactor">
    <cofactor evidence="2">
        <name>Zn(2+)</name>
        <dbReference type="ChEBI" id="CHEBI:29105"/>
    </cofactor>
</comment>
<dbReference type="SUPFAM" id="SSF55811">
    <property type="entry name" value="Nudix"/>
    <property type="match status" value="1"/>
</dbReference>
<comment type="catalytic activity">
    <reaction evidence="9">
        <text>a 5'-end NAD(+)-phospho-ribonucleoside in mRNA + H2O = a 5'-end phospho-adenosine-phospho-ribonucleoside in mRNA + beta-nicotinamide D-ribonucleotide + 2 H(+)</text>
        <dbReference type="Rhea" id="RHEA:60876"/>
        <dbReference type="Rhea" id="RHEA-COMP:15698"/>
        <dbReference type="Rhea" id="RHEA-COMP:15719"/>
        <dbReference type="ChEBI" id="CHEBI:14649"/>
        <dbReference type="ChEBI" id="CHEBI:15377"/>
        <dbReference type="ChEBI" id="CHEBI:15378"/>
        <dbReference type="ChEBI" id="CHEBI:144029"/>
        <dbReference type="ChEBI" id="CHEBI:144051"/>
    </reaction>
    <physiologicalReaction direction="left-to-right" evidence="9">
        <dbReference type="Rhea" id="RHEA:60877"/>
    </physiologicalReaction>
</comment>
<gene>
    <name evidence="12" type="ORF">FHR84_003381</name>
</gene>
<keyword evidence="7" id="KW-0460">Magnesium</keyword>
<evidence type="ECO:0000256" key="6">
    <source>
        <dbReference type="ARBA" id="ARBA00022801"/>
    </source>
</evidence>
<evidence type="ECO:0000256" key="3">
    <source>
        <dbReference type="ARBA" id="ARBA00009595"/>
    </source>
</evidence>
<evidence type="ECO:0000256" key="10">
    <source>
        <dbReference type="SAM" id="MobiDB-lite"/>
    </source>
</evidence>
<evidence type="ECO:0000256" key="2">
    <source>
        <dbReference type="ARBA" id="ARBA00001947"/>
    </source>
</evidence>
<dbReference type="PROSITE" id="PS51462">
    <property type="entry name" value="NUDIX"/>
    <property type="match status" value="1"/>
</dbReference>
<comment type="caution">
    <text evidence="12">The sequence shown here is derived from an EMBL/GenBank/DDBJ whole genome shotgun (WGS) entry which is preliminary data.</text>
</comment>
<dbReference type="InterPro" id="IPR000086">
    <property type="entry name" value="NUDIX_hydrolase_dom"/>
</dbReference>
<keyword evidence="5" id="KW-0479">Metal-binding</keyword>
<dbReference type="AlphaFoldDB" id="A0A852Z1Z9"/>
<dbReference type="GO" id="GO:0005829">
    <property type="term" value="C:cytosol"/>
    <property type="evidence" value="ECO:0007669"/>
    <property type="project" value="TreeGrafter"/>
</dbReference>
<keyword evidence="6 12" id="KW-0378">Hydrolase</keyword>
<dbReference type="PANTHER" id="PTHR42904">
    <property type="entry name" value="NUDIX HYDROLASE, NUDC SUBFAMILY"/>
    <property type="match status" value="1"/>
</dbReference>
<keyword evidence="8" id="KW-0520">NAD</keyword>
<feature type="domain" description="Nudix hydrolase" evidence="11">
    <location>
        <begin position="173"/>
        <end position="302"/>
    </location>
</feature>
<dbReference type="Gene3D" id="3.90.79.20">
    <property type="match status" value="1"/>
</dbReference>
<dbReference type="InterPro" id="IPR015797">
    <property type="entry name" value="NUDIX_hydrolase-like_dom_sf"/>
</dbReference>
<dbReference type="EC" id="3.6.1.22" evidence="4"/>
<dbReference type="PANTHER" id="PTHR42904:SF6">
    <property type="entry name" value="NAD-CAPPED RNA HYDROLASE NUDT12"/>
    <property type="match status" value="1"/>
</dbReference>
<evidence type="ECO:0000256" key="9">
    <source>
        <dbReference type="ARBA" id="ARBA00023679"/>
    </source>
</evidence>
<dbReference type="CDD" id="cd03429">
    <property type="entry name" value="NUDIX_NADH_pyrophosphatase_Nudt13"/>
    <property type="match status" value="1"/>
</dbReference>
<evidence type="ECO:0000313" key="12">
    <source>
        <dbReference type="EMBL" id="NYH80032.1"/>
    </source>
</evidence>
<accession>A0A852Z1Z9</accession>
<protein>
    <recommendedName>
        <fullName evidence="4">NAD(+) diphosphatase</fullName>
        <ecNumber evidence="4">3.6.1.22</ecNumber>
    </recommendedName>
</protein>
<dbReference type="EMBL" id="JACBYW010000006">
    <property type="protein sequence ID" value="NYH80032.1"/>
    <property type="molecule type" value="Genomic_DNA"/>
</dbReference>
<evidence type="ECO:0000256" key="7">
    <source>
        <dbReference type="ARBA" id="ARBA00022842"/>
    </source>
</evidence>
<proteinExistence type="inferred from homology"/>
<dbReference type="RefSeq" id="WP_179536406.1">
    <property type="nucleotide sequence ID" value="NZ_JACBYW010000006.1"/>
</dbReference>
<dbReference type="PROSITE" id="PS00893">
    <property type="entry name" value="NUDIX_BOX"/>
    <property type="match status" value="1"/>
</dbReference>
<dbReference type="InterPro" id="IPR050241">
    <property type="entry name" value="NAD-cap_RNA_hydrolase_NudC"/>
</dbReference>
<dbReference type="InterPro" id="IPR015375">
    <property type="entry name" value="NADH_PPase-like_N"/>
</dbReference>